<dbReference type="AlphaFoldDB" id="A0A229SAM3"/>
<accession>A0A229SAM3</accession>
<keyword evidence="2" id="KW-1185">Reference proteome</keyword>
<dbReference type="EMBL" id="NMQT01000055">
    <property type="protein sequence ID" value="OXM55958.1"/>
    <property type="molecule type" value="Genomic_DNA"/>
</dbReference>
<dbReference type="OrthoDB" id="9801478at2"/>
<proteinExistence type="predicted"/>
<dbReference type="InterPro" id="IPR025455">
    <property type="entry name" value="DUF4276"/>
</dbReference>
<evidence type="ECO:0008006" key="3">
    <source>
        <dbReference type="Google" id="ProtNLM"/>
    </source>
</evidence>
<reference evidence="1 2" key="1">
    <citation type="submission" date="2017-07" db="EMBL/GenBank/DDBJ databases">
        <title>Amycolatopsis thailandensis Genome sequencing and assembly.</title>
        <authorList>
            <person name="Kaur N."/>
            <person name="Mayilraj S."/>
        </authorList>
    </citation>
    <scope>NUCLEOTIDE SEQUENCE [LARGE SCALE GENOMIC DNA]</scope>
    <source>
        <strain evidence="1 2">JCM 16380</strain>
    </source>
</reference>
<dbReference type="Pfam" id="PF14103">
    <property type="entry name" value="DUF4276"/>
    <property type="match status" value="1"/>
</dbReference>
<dbReference type="Proteomes" id="UP000215223">
    <property type="component" value="Unassembled WGS sequence"/>
</dbReference>
<gene>
    <name evidence="1" type="ORF">CFP71_15870</name>
</gene>
<name>A0A229SAM3_9PSEU</name>
<evidence type="ECO:0000313" key="2">
    <source>
        <dbReference type="Proteomes" id="UP000215223"/>
    </source>
</evidence>
<sequence>MSEPRRLHLLVEGQTEAAVVRDLLSRHFRHQGWFVTYSTVRTHTSSVTYRGGVTSWPKLHREIKELLASPRLTVLTTLFDYYGFPPDSPGMSTRPSSSATTKVTHVEEAIRAAVGDHRFVPHLVQHELESWVFAAGDQLADLRDDSALAERIKQDCAEAGGPELVNDDPKNAPSKRLARYCPGYVKTLEGPLAIADLGIDGLRAQCPHFSAWLDELGSRV</sequence>
<organism evidence="1 2">
    <name type="scientific">Amycolatopsis thailandensis</name>
    <dbReference type="NCBI Taxonomy" id="589330"/>
    <lineage>
        <taxon>Bacteria</taxon>
        <taxon>Bacillati</taxon>
        <taxon>Actinomycetota</taxon>
        <taxon>Actinomycetes</taxon>
        <taxon>Pseudonocardiales</taxon>
        <taxon>Pseudonocardiaceae</taxon>
        <taxon>Amycolatopsis</taxon>
    </lineage>
</organism>
<protein>
    <recommendedName>
        <fullName evidence="3">DUF4276 domain-containing protein</fullName>
    </recommendedName>
</protein>
<evidence type="ECO:0000313" key="1">
    <source>
        <dbReference type="EMBL" id="OXM55958.1"/>
    </source>
</evidence>
<comment type="caution">
    <text evidence="1">The sequence shown here is derived from an EMBL/GenBank/DDBJ whole genome shotgun (WGS) entry which is preliminary data.</text>
</comment>